<dbReference type="CDD" id="cd16894">
    <property type="entry name" value="MltD-like"/>
    <property type="match status" value="1"/>
</dbReference>
<comment type="similarity">
    <text evidence="1">Belongs to the transglycosylase Slt family.</text>
</comment>
<dbReference type="EMBL" id="PNIE01000053">
    <property type="protein sequence ID" value="PMP62826.1"/>
    <property type="molecule type" value="Genomic_DNA"/>
</dbReference>
<evidence type="ECO:0000259" key="3">
    <source>
        <dbReference type="Pfam" id="PF01464"/>
    </source>
</evidence>
<organism evidence="4 5">
    <name type="scientific">Caldimicrobium thiodismutans</name>
    <dbReference type="NCBI Taxonomy" id="1653476"/>
    <lineage>
        <taxon>Bacteria</taxon>
        <taxon>Pseudomonadati</taxon>
        <taxon>Thermodesulfobacteriota</taxon>
        <taxon>Thermodesulfobacteria</taxon>
        <taxon>Thermodesulfobacteriales</taxon>
        <taxon>Thermodesulfobacteriaceae</taxon>
        <taxon>Caldimicrobium</taxon>
    </lineage>
</organism>
<feature type="region of interest" description="Disordered" evidence="2">
    <location>
        <begin position="337"/>
        <end position="382"/>
    </location>
</feature>
<dbReference type="Pfam" id="PF01464">
    <property type="entry name" value="SLT"/>
    <property type="match status" value="1"/>
</dbReference>
<reference evidence="4 5" key="1">
    <citation type="submission" date="2018-01" db="EMBL/GenBank/DDBJ databases">
        <title>Metagenomic assembled genomes from two thermal pools in the Uzon Caldera, Kamchatka, Russia.</title>
        <authorList>
            <person name="Wilkins L."/>
            <person name="Ettinger C."/>
        </authorList>
    </citation>
    <scope>NUCLEOTIDE SEQUENCE [LARGE SCALE GENOMIC DNA]</scope>
    <source>
        <strain evidence="4">ZAV-15</strain>
    </source>
</reference>
<dbReference type="InterPro" id="IPR008258">
    <property type="entry name" value="Transglycosylase_SLT_dom_1"/>
</dbReference>
<evidence type="ECO:0000256" key="1">
    <source>
        <dbReference type="ARBA" id="ARBA00007734"/>
    </source>
</evidence>
<dbReference type="GO" id="GO:0016020">
    <property type="term" value="C:membrane"/>
    <property type="evidence" value="ECO:0007669"/>
    <property type="project" value="InterPro"/>
</dbReference>
<dbReference type="InterPro" id="IPR000189">
    <property type="entry name" value="Transglyc_AS"/>
</dbReference>
<dbReference type="GO" id="GO:0008933">
    <property type="term" value="F:peptidoglycan lytic transglycosylase activity"/>
    <property type="evidence" value="ECO:0007669"/>
    <property type="project" value="InterPro"/>
</dbReference>
<dbReference type="PANTHER" id="PTHR37423:SF2">
    <property type="entry name" value="MEMBRANE-BOUND LYTIC MUREIN TRANSGLYCOSYLASE C"/>
    <property type="match status" value="1"/>
</dbReference>
<comment type="caution">
    <text evidence="4">The sequence shown here is derived from an EMBL/GenBank/DDBJ whole genome shotgun (WGS) entry which is preliminary data.</text>
</comment>
<dbReference type="AlphaFoldDB" id="A0A2N7PJF1"/>
<sequence>MKLIFRFLIFLLFFLAFIFPSVNAEENILLEEHIENIEVLPSNIVVNLPLDVNQQIAYFVKYFTTEKKEVIQRWFKRCGPYLPYFKTIFREEKLPEDLVYLALVESGCNPFAVSRAGAVGIWQFVEVTARQYGLKIDYWIDERKDFIKATYAAARYLKRLYEIFGDWRLAVASYNAGEGRVLRALKSKNYADYWKVMMSGAIPFETFAYLPQWLAITILVKNPQKYGFEPIDETPWEYIEIEVPGGIDLKAIALAANSDLYVIRSLNAELRREFTPPGYFYSLKLPSKSKDFFYKNLSNLPLEEVKVNTPNGEVSLFVLSEVTEEVKSKWPKEKEVPLSKTIKNSSDTKKVQAKLKESSSKTKKSSSKRKKPSSTIKKTKKR</sequence>
<feature type="compositionally biased region" description="Basic residues" evidence="2">
    <location>
        <begin position="361"/>
        <end position="382"/>
    </location>
</feature>
<feature type="domain" description="Transglycosylase SLT" evidence="3">
    <location>
        <begin position="92"/>
        <end position="195"/>
    </location>
</feature>
<evidence type="ECO:0000256" key="2">
    <source>
        <dbReference type="SAM" id="MobiDB-lite"/>
    </source>
</evidence>
<dbReference type="PROSITE" id="PS00922">
    <property type="entry name" value="TRANSGLYCOSYLASE"/>
    <property type="match status" value="1"/>
</dbReference>
<dbReference type="Gene3D" id="1.10.530.10">
    <property type="match status" value="1"/>
</dbReference>
<accession>A0A2N7PJF1</accession>
<dbReference type="PANTHER" id="PTHR37423">
    <property type="entry name" value="SOLUBLE LYTIC MUREIN TRANSGLYCOSYLASE-RELATED"/>
    <property type="match status" value="1"/>
</dbReference>
<dbReference type="GO" id="GO:0000270">
    <property type="term" value="P:peptidoglycan metabolic process"/>
    <property type="evidence" value="ECO:0007669"/>
    <property type="project" value="InterPro"/>
</dbReference>
<gene>
    <name evidence="4" type="ORF">C0197_03935</name>
</gene>
<dbReference type="SUPFAM" id="SSF53955">
    <property type="entry name" value="Lysozyme-like"/>
    <property type="match status" value="1"/>
</dbReference>
<proteinExistence type="inferred from homology"/>
<feature type="compositionally biased region" description="Basic and acidic residues" evidence="2">
    <location>
        <begin position="346"/>
        <end position="360"/>
    </location>
</feature>
<protein>
    <recommendedName>
        <fullName evidence="3">Transglycosylase SLT domain-containing protein</fullName>
    </recommendedName>
</protein>
<dbReference type="InterPro" id="IPR023346">
    <property type="entry name" value="Lysozyme-like_dom_sf"/>
</dbReference>
<name>A0A2N7PJF1_9BACT</name>
<dbReference type="Proteomes" id="UP000235731">
    <property type="component" value="Unassembled WGS sequence"/>
</dbReference>
<evidence type="ECO:0000313" key="4">
    <source>
        <dbReference type="EMBL" id="PMP62826.1"/>
    </source>
</evidence>
<evidence type="ECO:0000313" key="5">
    <source>
        <dbReference type="Proteomes" id="UP000235731"/>
    </source>
</evidence>